<evidence type="ECO:0000256" key="7">
    <source>
        <dbReference type="SAM" id="Phobius"/>
    </source>
</evidence>
<dbReference type="CDD" id="cd24039">
    <property type="entry name" value="ASKHA_NBD_YND1-like"/>
    <property type="match status" value="1"/>
</dbReference>
<dbReference type="AlphaFoldDB" id="A0A8H6TT05"/>
<feature type="region of interest" description="Disordered" evidence="6">
    <location>
        <begin position="133"/>
        <end position="179"/>
    </location>
</feature>
<feature type="region of interest" description="Disordered" evidence="6">
    <location>
        <begin position="1066"/>
        <end position="1099"/>
    </location>
</feature>
<evidence type="ECO:0000313" key="8">
    <source>
        <dbReference type="EMBL" id="KAF7322297.1"/>
    </source>
</evidence>
<dbReference type="GO" id="GO:0006256">
    <property type="term" value="P:UDP catabolic process"/>
    <property type="evidence" value="ECO:0007669"/>
    <property type="project" value="TreeGrafter"/>
</dbReference>
<protein>
    <submittedName>
        <fullName evidence="8">F-box domain-containing protein</fullName>
    </submittedName>
</protein>
<feature type="compositionally biased region" description="Low complexity" evidence="6">
    <location>
        <begin position="1012"/>
        <end position="1023"/>
    </location>
</feature>
<dbReference type="GO" id="GO:0017111">
    <property type="term" value="F:ribonucleoside triphosphate phosphatase activity"/>
    <property type="evidence" value="ECO:0007669"/>
    <property type="project" value="TreeGrafter"/>
</dbReference>
<evidence type="ECO:0000256" key="6">
    <source>
        <dbReference type="SAM" id="MobiDB-lite"/>
    </source>
</evidence>
<dbReference type="PANTHER" id="PTHR11782">
    <property type="entry name" value="ADENOSINE/GUANOSINE DIPHOSPHATASE"/>
    <property type="match status" value="1"/>
</dbReference>
<evidence type="ECO:0000256" key="1">
    <source>
        <dbReference type="ARBA" id="ARBA00009283"/>
    </source>
</evidence>
<dbReference type="Gene3D" id="3.30.420.40">
    <property type="match status" value="1"/>
</dbReference>
<organism evidence="8 9">
    <name type="scientific">Mycena chlorophos</name>
    <name type="common">Agaric fungus</name>
    <name type="synonym">Agaricus chlorophos</name>
    <dbReference type="NCBI Taxonomy" id="658473"/>
    <lineage>
        <taxon>Eukaryota</taxon>
        <taxon>Fungi</taxon>
        <taxon>Dikarya</taxon>
        <taxon>Basidiomycota</taxon>
        <taxon>Agaricomycotina</taxon>
        <taxon>Agaricomycetes</taxon>
        <taxon>Agaricomycetidae</taxon>
        <taxon>Agaricales</taxon>
        <taxon>Marasmiineae</taxon>
        <taxon>Mycenaceae</taxon>
        <taxon>Mycena</taxon>
    </lineage>
</organism>
<proteinExistence type="inferred from homology"/>
<dbReference type="GO" id="GO:0045134">
    <property type="term" value="F:UDP phosphatase activity"/>
    <property type="evidence" value="ECO:0007669"/>
    <property type="project" value="TreeGrafter"/>
</dbReference>
<comment type="caution">
    <text evidence="8">The sequence shown here is derived from an EMBL/GenBank/DDBJ whole genome shotgun (WGS) entry which is preliminary data.</text>
</comment>
<feature type="compositionally biased region" description="Basic and acidic residues" evidence="6">
    <location>
        <begin position="133"/>
        <end position="142"/>
    </location>
</feature>
<keyword evidence="4" id="KW-0547">Nucleotide-binding</keyword>
<feature type="region of interest" description="Disordered" evidence="6">
    <location>
        <begin position="262"/>
        <end position="296"/>
    </location>
</feature>
<keyword evidence="4" id="KW-0067">ATP-binding</keyword>
<evidence type="ECO:0000256" key="2">
    <source>
        <dbReference type="ARBA" id="ARBA00022801"/>
    </source>
</evidence>
<evidence type="ECO:0000256" key="4">
    <source>
        <dbReference type="PIRSR" id="PIRSR600407-2"/>
    </source>
</evidence>
<accession>A0A8H6TT05</accession>
<reference evidence="8" key="1">
    <citation type="submission" date="2020-05" db="EMBL/GenBank/DDBJ databases">
        <title>Mycena genomes resolve the evolution of fungal bioluminescence.</title>
        <authorList>
            <person name="Tsai I.J."/>
        </authorList>
    </citation>
    <scope>NUCLEOTIDE SEQUENCE</scope>
    <source>
        <strain evidence="8">110903Hualien_Pintung</strain>
    </source>
</reference>
<feature type="compositionally biased region" description="Low complexity" evidence="6">
    <location>
        <begin position="1066"/>
        <end position="1079"/>
    </location>
</feature>
<dbReference type="GO" id="GO:0046036">
    <property type="term" value="P:CTP metabolic process"/>
    <property type="evidence" value="ECO:0007669"/>
    <property type="project" value="TreeGrafter"/>
</dbReference>
<dbReference type="GO" id="GO:0005524">
    <property type="term" value="F:ATP binding"/>
    <property type="evidence" value="ECO:0007669"/>
    <property type="project" value="UniProtKB-KW"/>
</dbReference>
<dbReference type="Proteomes" id="UP000613580">
    <property type="component" value="Unassembled WGS sequence"/>
</dbReference>
<dbReference type="PROSITE" id="PS01238">
    <property type="entry name" value="GDA1_CD39_NTPASE"/>
    <property type="match status" value="1"/>
</dbReference>
<keyword evidence="7" id="KW-0472">Membrane</keyword>
<evidence type="ECO:0000313" key="9">
    <source>
        <dbReference type="Proteomes" id="UP000613580"/>
    </source>
</evidence>
<keyword evidence="7" id="KW-1133">Transmembrane helix</keyword>
<dbReference type="InterPro" id="IPR000407">
    <property type="entry name" value="GDA1_CD39_NTPase"/>
</dbReference>
<dbReference type="GO" id="GO:0016020">
    <property type="term" value="C:membrane"/>
    <property type="evidence" value="ECO:0007669"/>
    <property type="project" value="TreeGrafter"/>
</dbReference>
<keyword evidence="9" id="KW-1185">Reference proteome</keyword>
<feature type="compositionally biased region" description="Polar residues" evidence="6">
    <location>
        <begin position="145"/>
        <end position="164"/>
    </location>
</feature>
<sequence length="1099" mass="119769">MRSHTLVYKGSDLVDNAFCPICHGRFVHRKSRNQHMGLPGCLKAAAANGLPVPETAEHVVELKRQFATRLLGRLADSWFRLWPSQRRKFGAEKKTARGRVHVDDAEPGQYARNNIGHGIIRPPSVRVLDHKFPPLRRVEGPRSRSAFSSSQTQASDWTRAQDQPSTASLSAVSSSANAAFQPEHYPEQLEPPSYQAAEFLPVPPTRPYSASGSSPRALVQRQCALERPVFDYSTDLPVDETWTSAVGASGAQGYGSSSLAGALGELDSGSTPSTAPAASMRGPSEPPLVAEEESTSSLSMDETLAMLFDSFISPIPADAEEIQALDLDAAFVEPPALAPLTSKVDVDDGLGLLENFLPRALGSARHVQPMPPPTVGDAWLTGRRFGIVVDAGSSGSRVQIYSWRDPRTLDVRKGSPLAATLPKVEKGTRDGENWMFKVEPGISSFADKPEDIANHLRPLLAHARELIPPSLQHETPLFLLATAGMRLLTPEKQAALLQQTCNFLVHHSDFKIDAPSDTGPCGSSIRIITGEEEGLFGWIAVNYLMDGFQADQTTYGFLDMGGASTQIAFEPQSENVDDEMDLIEVRLRLLGGEEINHKVFVTTWLGYGTNQARERYVGKAITEHEKGRGENGDDVVHDPCLPADLELTEHPVHLGPTNEHAKKTHRLLGTGSFEQCMRKTASLLNNNSPCPDSPCLMNGVHVPTIDFSVSHFIGVSEYWYSSEHVFGLGGPYDFVQYERAASQFCSRTWSDIIGEHERSQHVHVGDGEVEKDGKIVEVGNWSDKVEVSRLQMQCFKAAWIANVLHDGIGMPRIIDYGGNNTTDGEKVAAQAENKGLGRPTFQSVDTVGDIAISWTLGKMVLEASKEVPPLVKTAPPLADPLDEPANSDSPIKPIRPPRIWEIVEDRLEDHLPASLTREELGFSPVMMLLYLLMLVAFFLIAIPLLKRLRAVGLRVLAGRERRSVLLEEGKGQTVNGGWGSSSRWLRRLSSMFMQGSTTPTPTSQRLTNIYLPPHSNNNSPDSPLRSSTLPPPAIGFSSTTSRSPSPGPAFIEVEEVGAEYPLSGVLSRSRNSSSKNLAAMAGSAKPRSRVASGNGPSYY</sequence>
<dbReference type="GO" id="GO:0004382">
    <property type="term" value="F:GDP phosphatase activity"/>
    <property type="evidence" value="ECO:0007669"/>
    <property type="project" value="TreeGrafter"/>
</dbReference>
<comment type="similarity">
    <text evidence="1 5">Belongs to the GDA1/CD39 NTPase family.</text>
</comment>
<feature type="region of interest" description="Disordered" evidence="6">
    <location>
        <begin position="993"/>
        <end position="1050"/>
    </location>
</feature>
<dbReference type="EMBL" id="JACAZE010000001">
    <property type="protein sequence ID" value="KAF7322297.1"/>
    <property type="molecule type" value="Genomic_DNA"/>
</dbReference>
<feature type="active site" description="Proton acceptor" evidence="3">
    <location>
        <position position="533"/>
    </location>
</feature>
<keyword evidence="7" id="KW-0812">Transmembrane</keyword>
<dbReference type="PANTHER" id="PTHR11782:SF121">
    <property type="entry name" value="NUCLEOSIDE-DIPHOSPHATASE MIG-23"/>
    <property type="match status" value="1"/>
</dbReference>
<evidence type="ECO:0000256" key="3">
    <source>
        <dbReference type="PIRSR" id="PIRSR600407-1"/>
    </source>
</evidence>
<feature type="compositionally biased region" description="Low complexity" evidence="6">
    <location>
        <begin position="165"/>
        <end position="179"/>
    </location>
</feature>
<evidence type="ECO:0000256" key="5">
    <source>
        <dbReference type="RuleBase" id="RU003833"/>
    </source>
</evidence>
<gene>
    <name evidence="8" type="ORF">HMN09_00007300</name>
</gene>
<feature type="compositionally biased region" description="Polar residues" evidence="6">
    <location>
        <begin position="993"/>
        <end position="1007"/>
    </location>
</feature>
<dbReference type="Pfam" id="PF01150">
    <property type="entry name" value="GDA1_CD39"/>
    <property type="match status" value="1"/>
</dbReference>
<keyword evidence="2 5" id="KW-0378">Hydrolase</keyword>
<name>A0A8H6TT05_MYCCL</name>
<feature type="binding site" evidence="4">
    <location>
        <begin position="562"/>
        <end position="566"/>
    </location>
    <ligand>
        <name>ATP</name>
        <dbReference type="ChEBI" id="CHEBI:30616"/>
    </ligand>
</feature>
<feature type="compositionally biased region" description="Low complexity" evidence="6">
    <location>
        <begin position="262"/>
        <end position="279"/>
    </location>
</feature>
<dbReference type="OrthoDB" id="6372431at2759"/>
<feature type="transmembrane region" description="Helical" evidence="7">
    <location>
        <begin position="925"/>
        <end position="945"/>
    </location>
</feature>
<dbReference type="Gene3D" id="3.30.420.150">
    <property type="entry name" value="Exopolyphosphatase. Domain 2"/>
    <property type="match status" value="1"/>
</dbReference>
<dbReference type="GO" id="GO:0005794">
    <property type="term" value="C:Golgi apparatus"/>
    <property type="evidence" value="ECO:0007669"/>
    <property type="project" value="TreeGrafter"/>
</dbReference>